<proteinExistence type="predicted"/>
<evidence type="ECO:0000313" key="3">
    <source>
        <dbReference type="Proteomes" id="UP001165293"/>
    </source>
</evidence>
<dbReference type="EMBL" id="JAJGAK010000002">
    <property type="protein sequence ID" value="MCC8363702.1"/>
    <property type="molecule type" value="Genomic_DNA"/>
</dbReference>
<comment type="caution">
    <text evidence="2">The sequence shown here is derived from an EMBL/GenBank/DDBJ whole genome shotgun (WGS) entry which is preliminary data.</text>
</comment>
<organism evidence="2 3">
    <name type="scientific">Noviluteimonas lactosilytica</name>
    <dbReference type="NCBI Taxonomy" id="2888523"/>
    <lineage>
        <taxon>Bacteria</taxon>
        <taxon>Pseudomonadati</taxon>
        <taxon>Pseudomonadota</taxon>
        <taxon>Gammaproteobacteria</taxon>
        <taxon>Lysobacterales</taxon>
        <taxon>Lysobacteraceae</taxon>
        <taxon>Noviluteimonas</taxon>
    </lineage>
</organism>
<dbReference type="NCBIfam" id="TIGR03510">
    <property type="entry name" value="XapX"/>
    <property type="match status" value="1"/>
</dbReference>
<name>A0ABS8JJC9_9GAMM</name>
<dbReference type="InterPro" id="IPR020017">
    <property type="entry name" value="XapX_domain"/>
</dbReference>
<protein>
    <submittedName>
        <fullName evidence="2">DUF1427 family protein</fullName>
    </submittedName>
</protein>
<keyword evidence="1" id="KW-1133">Transmembrane helix</keyword>
<reference evidence="2" key="1">
    <citation type="submission" date="2021-10" db="EMBL/GenBank/DDBJ databases">
        <authorList>
            <person name="Lyu M."/>
            <person name="Wang X."/>
            <person name="Meng X."/>
            <person name="Xu K."/>
        </authorList>
    </citation>
    <scope>NUCLEOTIDE SEQUENCE</scope>
    <source>
        <strain evidence="2">A6</strain>
    </source>
</reference>
<dbReference type="RefSeq" id="WP_230527379.1">
    <property type="nucleotide sequence ID" value="NZ_JAJGAK010000002.1"/>
</dbReference>
<keyword evidence="1" id="KW-0472">Membrane</keyword>
<evidence type="ECO:0000256" key="1">
    <source>
        <dbReference type="SAM" id="Phobius"/>
    </source>
</evidence>
<dbReference type="Proteomes" id="UP001165293">
    <property type="component" value="Unassembled WGS sequence"/>
</dbReference>
<feature type="transmembrane region" description="Helical" evidence="1">
    <location>
        <begin position="5"/>
        <end position="24"/>
    </location>
</feature>
<keyword evidence="1" id="KW-0812">Transmembrane</keyword>
<gene>
    <name evidence="2" type="ORF">LK996_11535</name>
</gene>
<accession>A0ABS8JJC9</accession>
<keyword evidence="3" id="KW-1185">Reference proteome</keyword>
<feature type="transmembrane region" description="Helical" evidence="1">
    <location>
        <begin position="30"/>
        <end position="48"/>
    </location>
</feature>
<sequence>MNVKFAIGLSLGFSIGFVCRWFGIPAPAPPVLVGALIVFAMTCGYVLADRWIARRHATQHLQCGGPTGDTHAERTR</sequence>
<evidence type="ECO:0000313" key="2">
    <source>
        <dbReference type="EMBL" id="MCC8363702.1"/>
    </source>
</evidence>